<reference evidence="3" key="2">
    <citation type="submission" date="2025-08" db="UniProtKB">
        <authorList>
            <consortium name="Ensembl"/>
        </authorList>
    </citation>
    <scope>IDENTIFICATION</scope>
</reference>
<keyword evidence="4" id="KW-1185">Reference proteome</keyword>
<feature type="compositionally biased region" description="Basic and acidic residues" evidence="2">
    <location>
        <begin position="1800"/>
        <end position="1828"/>
    </location>
</feature>
<feature type="compositionally biased region" description="Polar residues" evidence="2">
    <location>
        <begin position="1359"/>
        <end position="1374"/>
    </location>
</feature>
<evidence type="ECO:0000256" key="1">
    <source>
        <dbReference type="SAM" id="Coils"/>
    </source>
</evidence>
<feature type="compositionally biased region" description="Low complexity" evidence="2">
    <location>
        <begin position="1041"/>
        <end position="1056"/>
    </location>
</feature>
<feature type="compositionally biased region" description="Polar residues" evidence="2">
    <location>
        <begin position="1537"/>
        <end position="1547"/>
    </location>
</feature>
<dbReference type="CTD" id="85459"/>
<feature type="compositionally biased region" description="Acidic residues" evidence="2">
    <location>
        <begin position="1740"/>
        <end position="1757"/>
    </location>
</feature>
<feature type="coiled-coil region" evidence="1">
    <location>
        <begin position="1871"/>
        <end position="1898"/>
    </location>
</feature>
<dbReference type="OrthoDB" id="6359887at2759"/>
<reference evidence="3 4" key="1">
    <citation type="journal article" date="2014" name="Nat. Genet.">
        <title>Whole-genome sequence of a flatfish provides insights into ZW sex chromosome evolution and adaptation to a benthic lifestyle.</title>
        <authorList>
            <person name="Chen S."/>
            <person name="Zhang G."/>
            <person name="Shao C."/>
            <person name="Huang Q."/>
            <person name="Liu G."/>
            <person name="Zhang P."/>
            <person name="Song W."/>
            <person name="An N."/>
            <person name="Chalopin D."/>
            <person name="Volff J.N."/>
            <person name="Hong Y."/>
            <person name="Li Q."/>
            <person name="Sha Z."/>
            <person name="Zhou H."/>
            <person name="Xie M."/>
            <person name="Yu Q."/>
            <person name="Liu Y."/>
            <person name="Xiang H."/>
            <person name="Wang N."/>
            <person name="Wu K."/>
            <person name="Yang C."/>
            <person name="Zhou Q."/>
            <person name="Liao X."/>
            <person name="Yang L."/>
            <person name="Hu Q."/>
            <person name="Zhang J."/>
            <person name="Meng L."/>
            <person name="Jin L."/>
            <person name="Tian Y."/>
            <person name="Lian J."/>
            <person name="Yang J."/>
            <person name="Miao G."/>
            <person name="Liu S."/>
            <person name="Liang Z."/>
            <person name="Yan F."/>
            <person name="Li Y."/>
            <person name="Sun B."/>
            <person name="Zhang H."/>
            <person name="Zhang J."/>
            <person name="Zhu Y."/>
            <person name="Du M."/>
            <person name="Zhao Y."/>
            <person name="Schartl M."/>
            <person name="Tang Q."/>
            <person name="Wang J."/>
        </authorList>
    </citation>
    <scope>NUCLEOTIDE SEQUENCE</scope>
</reference>
<feature type="region of interest" description="Disordered" evidence="2">
    <location>
        <begin position="405"/>
        <end position="475"/>
    </location>
</feature>
<dbReference type="GO" id="GO:0005829">
    <property type="term" value="C:cytosol"/>
    <property type="evidence" value="ECO:0007669"/>
    <property type="project" value="TreeGrafter"/>
</dbReference>
<dbReference type="GeneID" id="103377920"/>
<accession>A0A3P8V9P5</accession>
<keyword evidence="1" id="KW-0175">Coiled coil</keyword>
<proteinExistence type="predicted"/>
<feature type="compositionally biased region" description="Polar residues" evidence="2">
    <location>
        <begin position="990"/>
        <end position="1004"/>
    </location>
</feature>
<feature type="coiled-coil region" evidence="1">
    <location>
        <begin position="480"/>
        <end position="539"/>
    </location>
</feature>
<protein>
    <submittedName>
        <fullName evidence="3">Centrosomal protein 295</fullName>
    </submittedName>
</protein>
<dbReference type="PANTHER" id="PTHR21553">
    <property type="entry name" value="ALMS1-RELATED"/>
    <property type="match status" value="1"/>
</dbReference>
<feature type="compositionally biased region" description="Basic and acidic residues" evidence="2">
    <location>
        <begin position="1349"/>
        <end position="1358"/>
    </location>
</feature>
<dbReference type="InParanoid" id="A0A3P8V9P5"/>
<feature type="region of interest" description="Disordered" evidence="2">
    <location>
        <begin position="1587"/>
        <end position="1640"/>
    </location>
</feature>
<dbReference type="GO" id="GO:0005814">
    <property type="term" value="C:centriole"/>
    <property type="evidence" value="ECO:0007669"/>
    <property type="project" value="TreeGrafter"/>
</dbReference>
<dbReference type="RefSeq" id="XP_008307131.2">
    <property type="nucleotide sequence ID" value="XM_008308909.3"/>
</dbReference>
<feature type="region of interest" description="Disordered" evidence="2">
    <location>
        <begin position="1733"/>
        <end position="1764"/>
    </location>
</feature>
<feature type="coiled-coil region" evidence="1">
    <location>
        <begin position="108"/>
        <end position="135"/>
    </location>
</feature>
<feature type="region of interest" description="Disordered" evidence="2">
    <location>
        <begin position="1323"/>
        <end position="1389"/>
    </location>
</feature>
<dbReference type="Proteomes" id="UP000265120">
    <property type="component" value="Chromosome 4"/>
</dbReference>
<feature type="region of interest" description="Disordered" evidence="2">
    <location>
        <begin position="989"/>
        <end position="1009"/>
    </location>
</feature>
<sequence>MKRKLAKIRLSPNEEARIIKEENERRRKLRIQQVREQQRHIALSIRQAVEQRRQHELEQLGKDLQLEWEQQQKEKLETIQRLYQESLQLLGQGHKDAKENEPDLAAIAQREAENHAKAEQRFQEALKELKLQRLKDQERQSKVIDARKKALLTEKDRSAKVASLPPPPPHPIENIDLKKPHIVKKTDVSAFAATHYHMPERTVDREADTLQLCARTEAEVKEKRLQDLQREETIRREEQLEKARHRGRQALRREQLVQDRQRLLVELEHLQQTDLLRRRQQVSQMPPQIFQPLYKRQEMRDDFQREMEFAFEDMYTGERRVKGDLVVQLAPEPLPASSTGSQDQELDVTLDEVTTPGTIGTSHDAKVDTEQTEMKTSAQIEKNKHAPRHALRKLLDRIRNQRNQWTELSSPVSSADSPSTISDKIPERDTSIESGSLNSEEKKRPPVNELESDHSAVELETTDPSSGTHSQPPDEFAKRIEEFEEERKKREEDLEWKKQQQVDLLQELEEQKVKLEQMLLEAQQERERLKTAVNQEETIYKQQSDQGWDVTLVCPGQPSELDPPADENDHNRRIREYKQWLLQQNRVHQRSVEVARQRLEEYQRTLQTRHNMTSMSLLPQSAVTNLELCYRPLHISQSVQPPAFQDTFTSPKPSHIHHEAQSSTNAYLKESAVQTLPFHLQGSQILPGELESSSRVSRVHGPELTACLSENIMEKVTEHLPERVKLTSPTIQTQPHKAFPATVPLHPHPPNDLSQGSGPSIRYSPALPSDQSTCIMPGPTVDDMERCKSELQDIQRCVCEQSEVLQQRQPLRPDLEMEQMRQQRETLQALINTDTKSSLKADAGGQVSENIRQTRLRLLATLLKAVEESNGGTLSHLEEPQQNDCFSEGLPCDKETDLIVETSSTAGPATPSSYLSGFLPPARAAKPPLTRMRLGITAMKTNQHELSVIPEVQTPVDRSRFTGLENFEKGVDWDLQDESGLSVARDRTLHTPSVSSGDQQTAEKSSSSSTSSYLIWRERLLTGAWTSPESSEPDSLRKKISSTSSDSSGPDVSGPSITKCRSPQEVTGSTEHSPHRPPESDGFSSSTLSTGSYVTTDIEQNTDKPSVRPGEKQGEVNDVWSLSGQRIIVNDTLSAAGFSHVTEENLEEDQPHVSLKQMSAAAHPSSFNKETSAAHQSGYFVKEHLMTSQPDPMVENTLAYGPPGSFGVDSLTGGHPHSVVEETLAAGLHNLIVEDTSADGGPGSFEETLASHPSVFKEMSTADRPDSIITDTSAADHSSSHVQDQLDHAHPDAPAVESLFNESNIQRIIDKYMKELNFSLSTAGRSTDSEDSSATESGSSVLQPSPAKSPEKKDDNADSRQTLLPPTAETQTQHELSRATDPVLEQSSQAEDSFRPLIGQLADQSSFLAVDSAMEQLVGQPSAQSSMIGQLPSGWDSTLSRMFGRLSHQFSCGHDFYSSQRSGPVLAEQSTTWMDEGREEGQMRPLAAEPDTDHNGGVSVNPGVSAETCSPSYPALPPEASTPSTCLPGEDHHPEQQIRQNQSSTTELCPERTGVFPDSNSFHPLLAEVTHNETADPSVTFHLLEHKGSDLPEDEVNWESSVSRPSEESEPNTDVSVESESSPERPREESSLQEMSPYQPQESVLDMEDTLGTDVEITALNLSNLKMCYDDGDPENPQTLHAASDACTEGMNTLPSELERELPFLENILDVSGKKGILEQSEITLLSVTDSTLQDQETTVTDDEPLEDQDQVEESQEAEAQTQPVMSLEFQWNQDRGLQQLNQQKYRALLQRSSQRLQDIKDKRAQVKTSKIRDVKPDICEPENKPEPQQKNVSEGGRAEQQDQVQKPPPVSDCRPKTTVELKILTPEKRKHNISEMYQRTQRLYEQLEEVKQQKTIRTRQEASAKNRLKAMEFHKKTLQKLRAKQTKK</sequence>
<dbReference type="GO" id="GO:0046599">
    <property type="term" value="P:regulation of centriole replication"/>
    <property type="evidence" value="ECO:0007669"/>
    <property type="project" value="TreeGrafter"/>
</dbReference>
<dbReference type="GeneTree" id="ENSGT00940000153123"/>
<dbReference type="Ensembl" id="ENSCSET00000010085.1">
    <property type="protein sequence ID" value="ENSCSEP00000009966.1"/>
    <property type="gene ID" value="ENSCSEG00000006394.1"/>
</dbReference>
<name>A0A3P8V9P5_CYNSE</name>
<feature type="coiled-coil region" evidence="1">
    <location>
        <begin position="211"/>
        <end position="273"/>
    </location>
</feature>
<reference evidence="3" key="3">
    <citation type="submission" date="2025-09" db="UniProtKB">
        <authorList>
            <consortium name="Ensembl"/>
        </authorList>
    </citation>
    <scope>IDENTIFICATION</scope>
</reference>
<feature type="compositionally biased region" description="Polar residues" evidence="2">
    <location>
        <begin position="462"/>
        <end position="471"/>
    </location>
</feature>
<feature type="region of interest" description="Disordered" evidence="2">
    <location>
        <begin position="1025"/>
        <end position="1090"/>
    </location>
</feature>
<feature type="region of interest" description="Disordered" evidence="2">
    <location>
        <begin position="1268"/>
        <end position="1288"/>
    </location>
</feature>
<dbReference type="GO" id="GO:0005813">
    <property type="term" value="C:centrosome"/>
    <property type="evidence" value="ECO:0007669"/>
    <property type="project" value="TreeGrafter"/>
</dbReference>
<feature type="compositionally biased region" description="Polar residues" evidence="2">
    <location>
        <begin position="1059"/>
        <end position="1071"/>
    </location>
</feature>
<dbReference type="OMA" id="EMTEQHE"/>
<feature type="compositionally biased region" description="Basic and acidic residues" evidence="2">
    <location>
        <begin position="439"/>
        <end position="457"/>
    </location>
</feature>
<evidence type="ECO:0000313" key="4">
    <source>
        <dbReference type="Proteomes" id="UP000265120"/>
    </source>
</evidence>
<feature type="compositionally biased region" description="Polar residues" evidence="2">
    <location>
        <begin position="1269"/>
        <end position="1283"/>
    </location>
</feature>
<dbReference type="KEGG" id="csem:103377920"/>
<feature type="region of interest" description="Disordered" evidence="2">
    <location>
        <begin position="354"/>
        <end position="388"/>
    </location>
</feature>
<dbReference type="PANTHER" id="PTHR21553:SF26">
    <property type="entry name" value="ALMS MOTIF DOMAIN-CONTAINING PROTEIN"/>
    <property type="match status" value="1"/>
</dbReference>
<feature type="region of interest" description="Disordered" evidence="2">
    <location>
        <begin position="1475"/>
        <end position="1556"/>
    </location>
</feature>
<evidence type="ECO:0000256" key="2">
    <source>
        <dbReference type="SAM" id="MobiDB-lite"/>
    </source>
</evidence>
<feature type="region of interest" description="Disordered" evidence="2">
    <location>
        <begin position="1800"/>
        <end position="1859"/>
    </location>
</feature>
<feature type="compositionally biased region" description="Low complexity" evidence="2">
    <location>
        <begin position="409"/>
        <end position="423"/>
    </location>
</feature>
<evidence type="ECO:0000313" key="3">
    <source>
        <dbReference type="Ensembl" id="ENSCSEP00000009966.1"/>
    </source>
</evidence>
<feature type="compositionally biased region" description="Basic and acidic residues" evidence="2">
    <location>
        <begin position="363"/>
        <end position="373"/>
    </location>
</feature>
<organism evidence="3 4">
    <name type="scientific">Cynoglossus semilaevis</name>
    <name type="common">Tongue sole</name>
    <dbReference type="NCBI Taxonomy" id="244447"/>
    <lineage>
        <taxon>Eukaryota</taxon>
        <taxon>Metazoa</taxon>
        <taxon>Chordata</taxon>
        <taxon>Craniata</taxon>
        <taxon>Vertebrata</taxon>
        <taxon>Euteleostomi</taxon>
        <taxon>Actinopterygii</taxon>
        <taxon>Neopterygii</taxon>
        <taxon>Teleostei</taxon>
        <taxon>Neoteleostei</taxon>
        <taxon>Acanthomorphata</taxon>
        <taxon>Carangaria</taxon>
        <taxon>Pleuronectiformes</taxon>
        <taxon>Pleuronectoidei</taxon>
        <taxon>Cynoglossidae</taxon>
        <taxon>Cynoglossinae</taxon>
        <taxon>Cynoglossus</taxon>
    </lineage>
</organism>